<sequence length="330" mass="35962">MRLIEAVPNFSVGQDPLAVKAIAQAFFRAPGVTLLHVDVGQSANRTVYTLVGPPEAVVAALLEAASVAFRYLDMTRHQGNHPRIGALDVCPLVPLAGIDLEETVQFACQLAQELALRHSLPVYLYAAAAKDPKRRELADLRRGGYEGLAQRLADPLWQPDFGPASFQPKLGASIVGARPILIAYNLNLPGAQLPAAKALARRLRSLRQTDKRLVSVRFLGWYLDSHQMAQISTNLLDYPLMDPGQLYELVGIEAQRMGLKLGGSELVGLCPLAALLPPGAPVTNLPAVIERLGLDSLGPFDLELKIIEYNLRKKGRIHEVQSLGWDLPDQ</sequence>
<dbReference type="EC" id="2.1.2.5" evidence="3"/>
<evidence type="ECO:0000259" key="9">
    <source>
        <dbReference type="SMART" id="SM01222"/>
    </source>
</evidence>
<dbReference type="PANTHER" id="PTHR12234:SF0">
    <property type="entry name" value="FORMIMIDOYLTRANSFERASE-CYCLODEAMINASE"/>
    <property type="match status" value="1"/>
</dbReference>
<keyword evidence="6" id="KW-0369">Histidine metabolism</keyword>
<name>A0A1F6H0C7_9PROT</name>
<evidence type="ECO:0000256" key="6">
    <source>
        <dbReference type="ARBA" id="ARBA00022808"/>
    </source>
</evidence>
<dbReference type="NCBIfam" id="TIGR02024">
    <property type="entry name" value="FtcD"/>
    <property type="match status" value="1"/>
</dbReference>
<dbReference type="Proteomes" id="UP000177583">
    <property type="component" value="Unassembled WGS sequence"/>
</dbReference>
<dbReference type="Gene3D" id="3.30.70.670">
    <property type="entry name" value="Formiminotransferase, C-terminal subdomain"/>
    <property type="match status" value="1"/>
</dbReference>
<dbReference type="InterPro" id="IPR051623">
    <property type="entry name" value="FTCD"/>
</dbReference>
<evidence type="ECO:0000256" key="7">
    <source>
        <dbReference type="ARBA" id="ARBA00022954"/>
    </source>
</evidence>
<dbReference type="EMBL" id="MFNF01000012">
    <property type="protein sequence ID" value="OGH03799.1"/>
    <property type="molecule type" value="Genomic_DNA"/>
</dbReference>
<dbReference type="GO" id="GO:0019557">
    <property type="term" value="P:L-histidine catabolic process to glutamate and formate"/>
    <property type="evidence" value="ECO:0007669"/>
    <property type="project" value="UniProtKB-UniPathway"/>
</dbReference>
<organism evidence="10 11">
    <name type="scientific">Candidatus Lambdaproteobacteria bacterium RIFOXYD2_FULL_56_26</name>
    <dbReference type="NCBI Taxonomy" id="1817773"/>
    <lineage>
        <taxon>Bacteria</taxon>
        <taxon>Pseudomonadati</taxon>
        <taxon>Pseudomonadota</taxon>
        <taxon>Candidatus Lambdaproteobacteria</taxon>
    </lineage>
</organism>
<evidence type="ECO:0000256" key="1">
    <source>
        <dbReference type="ARBA" id="ARBA00004496"/>
    </source>
</evidence>
<dbReference type="InterPro" id="IPR037070">
    <property type="entry name" value="Formiminotransferase_C_sf"/>
</dbReference>
<keyword evidence="4" id="KW-0963">Cytoplasm</keyword>
<accession>A0A1F6H0C7</accession>
<evidence type="ECO:0000256" key="5">
    <source>
        <dbReference type="ARBA" id="ARBA00022679"/>
    </source>
</evidence>
<comment type="pathway">
    <text evidence="2">Amino-acid degradation; L-histidine degradation into L-glutamate; L-glutamate from N-formimidoyl-L-glutamate (transferase route): step 1/1.</text>
</comment>
<dbReference type="SMART" id="SM01222">
    <property type="entry name" value="FTCD_N"/>
    <property type="match status" value="1"/>
</dbReference>
<dbReference type="Pfam" id="PF07837">
    <property type="entry name" value="FTCD_N"/>
    <property type="match status" value="1"/>
</dbReference>
<evidence type="ECO:0000256" key="2">
    <source>
        <dbReference type="ARBA" id="ARBA00005082"/>
    </source>
</evidence>
<reference evidence="10 11" key="1">
    <citation type="journal article" date="2016" name="Nat. Commun.">
        <title>Thousands of microbial genomes shed light on interconnected biogeochemical processes in an aquifer system.</title>
        <authorList>
            <person name="Anantharaman K."/>
            <person name="Brown C.T."/>
            <person name="Hug L.A."/>
            <person name="Sharon I."/>
            <person name="Castelle C.J."/>
            <person name="Probst A.J."/>
            <person name="Thomas B.C."/>
            <person name="Singh A."/>
            <person name="Wilkins M.J."/>
            <person name="Karaoz U."/>
            <person name="Brodie E.L."/>
            <person name="Williams K.H."/>
            <person name="Hubbard S.S."/>
            <person name="Banfield J.F."/>
        </authorList>
    </citation>
    <scope>NUCLEOTIDE SEQUENCE [LARGE SCALE GENOMIC DNA]</scope>
</reference>
<dbReference type="GO" id="GO:0005737">
    <property type="term" value="C:cytoplasm"/>
    <property type="evidence" value="ECO:0007669"/>
    <property type="project" value="UniProtKB-SubCell"/>
</dbReference>
<dbReference type="Gene3D" id="3.30.990.10">
    <property type="entry name" value="Formiminotransferase, N-terminal subdomain"/>
    <property type="match status" value="1"/>
</dbReference>
<dbReference type="SMART" id="SM01221">
    <property type="entry name" value="FTCD"/>
    <property type="match status" value="1"/>
</dbReference>
<dbReference type="InterPro" id="IPR012886">
    <property type="entry name" value="Formiminotransferase_N"/>
</dbReference>
<dbReference type="InterPro" id="IPR037064">
    <property type="entry name" value="Formiminotransferase_N_sf"/>
</dbReference>
<dbReference type="Pfam" id="PF02971">
    <property type="entry name" value="FTCD"/>
    <property type="match status" value="1"/>
</dbReference>
<evidence type="ECO:0000259" key="8">
    <source>
        <dbReference type="SMART" id="SM01221"/>
    </source>
</evidence>
<comment type="subcellular location">
    <subcellularLocation>
        <location evidence="1">Cytoplasm</location>
    </subcellularLocation>
</comment>
<dbReference type="GO" id="GO:0005542">
    <property type="term" value="F:folic acid binding"/>
    <property type="evidence" value="ECO:0007669"/>
    <property type="project" value="UniProtKB-KW"/>
</dbReference>
<protein>
    <recommendedName>
        <fullName evidence="3">glutamate formimidoyltransferase</fullName>
        <ecNumber evidence="3">2.1.2.5</ecNumber>
    </recommendedName>
</protein>
<dbReference type="GO" id="GO:0030409">
    <property type="term" value="F:glutamate formimidoyltransferase activity"/>
    <property type="evidence" value="ECO:0007669"/>
    <property type="project" value="UniProtKB-EC"/>
</dbReference>
<dbReference type="InterPro" id="IPR013802">
    <property type="entry name" value="Formiminotransferase_C"/>
</dbReference>
<evidence type="ECO:0000256" key="4">
    <source>
        <dbReference type="ARBA" id="ARBA00022490"/>
    </source>
</evidence>
<dbReference type="PANTHER" id="PTHR12234">
    <property type="entry name" value="FORMIMINOTRANSFERASE-CYCLODEAMINASE"/>
    <property type="match status" value="1"/>
</dbReference>
<dbReference type="GO" id="GO:0019556">
    <property type="term" value="P:L-histidine catabolic process to glutamate and formamide"/>
    <property type="evidence" value="ECO:0007669"/>
    <property type="project" value="UniProtKB-UniPathway"/>
</dbReference>
<evidence type="ECO:0000256" key="3">
    <source>
        <dbReference type="ARBA" id="ARBA00012252"/>
    </source>
</evidence>
<dbReference type="InterPro" id="IPR022384">
    <property type="entry name" value="FormiminoTrfase_cat_dom_sf"/>
</dbReference>
<proteinExistence type="predicted"/>
<dbReference type="InterPro" id="IPR004227">
    <property type="entry name" value="Formiminotransferase_cat"/>
</dbReference>
<keyword evidence="5 10" id="KW-0808">Transferase</keyword>
<dbReference type="SUPFAM" id="SSF55116">
    <property type="entry name" value="Formiminotransferase domain of formiminotransferase-cyclodeaminase"/>
    <property type="match status" value="2"/>
</dbReference>
<dbReference type="UniPathway" id="UPA00379">
    <property type="reaction ID" value="UER00555"/>
</dbReference>
<evidence type="ECO:0000313" key="11">
    <source>
        <dbReference type="Proteomes" id="UP000177583"/>
    </source>
</evidence>
<comment type="caution">
    <text evidence="10">The sequence shown here is derived from an EMBL/GenBank/DDBJ whole genome shotgun (WGS) entry which is preliminary data.</text>
</comment>
<gene>
    <name evidence="10" type="ORF">A2557_13695</name>
</gene>
<keyword evidence="7" id="KW-0290">Folate-binding</keyword>
<dbReference type="AlphaFoldDB" id="A0A1F6H0C7"/>
<feature type="domain" description="Formiminotransferase C-terminal subdomain" evidence="8">
    <location>
        <begin position="180"/>
        <end position="310"/>
    </location>
</feature>
<evidence type="ECO:0000313" key="10">
    <source>
        <dbReference type="EMBL" id="OGH03799.1"/>
    </source>
</evidence>
<feature type="domain" description="Formiminotransferase N-terminal subdomain" evidence="9">
    <location>
        <begin position="2"/>
        <end position="179"/>
    </location>
</feature>